<dbReference type="AlphaFoldDB" id="A0AAD9A5L3"/>
<dbReference type="EMBL" id="JAQOWY010000525">
    <property type="protein sequence ID" value="KAK1840865.1"/>
    <property type="molecule type" value="Genomic_DNA"/>
</dbReference>
<protein>
    <submittedName>
        <fullName evidence="2">Uncharacterized protein</fullName>
    </submittedName>
</protein>
<feature type="region of interest" description="Disordered" evidence="1">
    <location>
        <begin position="1"/>
        <end position="20"/>
    </location>
</feature>
<name>A0AAD9A5L3_9PEZI</name>
<accession>A0AAD9A5L3</accession>
<organism evidence="2 3">
    <name type="scientific">Colletotrichum chrysophilum</name>
    <dbReference type="NCBI Taxonomy" id="1836956"/>
    <lineage>
        <taxon>Eukaryota</taxon>
        <taxon>Fungi</taxon>
        <taxon>Dikarya</taxon>
        <taxon>Ascomycota</taxon>
        <taxon>Pezizomycotina</taxon>
        <taxon>Sordariomycetes</taxon>
        <taxon>Hypocreomycetidae</taxon>
        <taxon>Glomerellales</taxon>
        <taxon>Glomerellaceae</taxon>
        <taxon>Colletotrichum</taxon>
        <taxon>Colletotrichum gloeosporioides species complex</taxon>
    </lineage>
</organism>
<reference evidence="2" key="1">
    <citation type="submission" date="2023-01" db="EMBL/GenBank/DDBJ databases">
        <title>Colletotrichum chrysophilum M932 genome sequence.</title>
        <authorList>
            <person name="Baroncelli R."/>
        </authorList>
    </citation>
    <scope>NUCLEOTIDE SEQUENCE</scope>
    <source>
        <strain evidence="2">M932</strain>
    </source>
</reference>
<feature type="region of interest" description="Disordered" evidence="1">
    <location>
        <begin position="26"/>
        <end position="45"/>
    </location>
</feature>
<feature type="compositionally biased region" description="Polar residues" evidence="1">
    <location>
        <begin position="11"/>
        <end position="20"/>
    </location>
</feature>
<keyword evidence="3" id="KW-1185">Reference proteome</keyword>
<evidence type="ECO:0000313" key="3">
    <source>
        <dbReference type="Proteomes" id="UP001243330"/>
    </source>
</evidence>
<comment type="caution">
    <text evidence="2">The sequence shown here is derived from an EMBL/GenBank/DDBJ whole genome shotgun (WGS) entry which is preliminary data.</text>
</comment>
<dbReference type="Proteomes" id="UP001243330">
    <property type="component" value="Unassembled WGS sequence"/>
</dbReference>
<gene>
    <name evidence="2" type="ORF">CCHR01_16517</name>
</gene>
<sequence>MASGLPWLNEDANQTPVPSATLTWAEEEAVESDSKRSESGCGSDLNKLRGLWDIVMAPEIPDRCGRCSRWLNWAWMEGGFGGRIRRNEGRAATAAPAVAVAAAAADGGGMSK</sequence>
<proteinExistence type="predicted"/>
<evidence type="ECO:0000313" key="2">
    <source>
        <dbReference type="EMBL" id="KAK1840865.1"/>
    </source>
</evidence>
<evidence type="ECO:0000256" key="1">
    <source>
        <dbReference type="SAM" id="MobiDB-lite"/>
    </source>
</evidence>